<name>A0A0U1NXF0_9BACI</name>
<proteinExistence type="predicted"/>
<organism evidence="1 2">
    <name type="scientific">Neobacillus massiliamazoniensis</name>
    <dbReference type="NCBI Taxonomy" id="1499688"/>
    <lineage>
        <taxon>Bacteria</taxon>
        <taxon>Bacillati</taxon>
        <taxon>Bacillota</taxon>
        <taxon>Bacilli</taxon>
        <taxon>Bacillales</taxon>
        <taxon>Bacillaceae</taxon>
        <taxon>Neobacillus</taxon>
    </lineage>
</organism>
<dbReference type="STRING" id="1499688.BN000_02648"/>
<dbReference type="Proteomes" id="UP000199087">
    <property type="component" value="Unassembled WGS sequence"/>
</dbReference>
<dbReference type="AlphaFoldDB" id="A0A0U1NXF0"/>
<keyword evidence="2" id="KW-1185">Reference proteome</keyword>
<reference evidence="2" key="1">
    <citation type="submission" date="2015-05" db="EMBL/GenBank/DDBJ databases">
        <authorList>
            <person name="Urmite Genomes"/>
        </authorList>
    </citation>
    <scope>NUCLEOTIDE SEQUENCE [LARGE SCALE GENOMIC DNA]</scope>
    <source>
        <strain evidence="2">LF1</strain>
    </source>
</reference>
<sequence length="78" mass="9249">MTILFGTAEYFEREFLTYAARNNLNQMNNDQILMIYSRLKNELLNDFVCEESIRIECIQNLERACFMTRSLELSVLAE</sequence>
<dbReference type="OrthoDB" id="2938279at2"/>
<evidence type="ECO:0000313" key="1">
    <source>
        <dbReference type="EMBL" id="CRK82704.1"/>
    </source>
</evidence>
<gene>
    <name evidence="1" type="ORF">BN000_02648</name>
</gene>
<evidence type="ECO:0000313" key="2">
    <source>
        <dbReference type="Proteomes" id="UP000199087"/>
    </source>
</evidence>
<protein>
    <submittedName>
        <fullName evidence="1">Uncharacterized protein</fullName>
    </submittedName>
</protein>
<dbReference type="EMBL" id="CVRB01000003">
    <property type="protein sequence ID" value="CRK82704.1"/>
    <property type="molecule type" value="Genomic_DNA"/>
</dbReference>
<accession>A0A0U1NXF0</accession>